<sequence length="190" mass="22016">MEHKILSDFLLSQGTFSSIVHLQEWKELFPRRFRDEPLLIELYDRCAKQQQKRLEKIKANIEIESQVLGKNERDQMLLANIRRFFQTAASQASEQDEFYTMYAAKPLDIAAINQRLENALKSVKAEVSVEREKYSTLSSQLDAEIDSLNDLKWSKDPSLEEPITLFDDLIEQLEKHCNGTSSTSNTDELD</sequence>
<protein>
    <submittedName>
        <fullName evidence="1">Centromere localized protein Cnl2</fullName>
    </submittedName>
</protein>
<evidence type="ECO:0000313" key="1">
    <source>
        <dbReference type="EMBL" id="WBW71332.1"/>
    </source>
</evidence>
<dbReference type="PANTHER" id="PTHR28064">
    <property type="entry name" value="INNER KINETOCHORE SUBUNIT NKP2"/>
    <property type="match status" value="1"/>
</dbReference>
<reference evidence="1 2" key="1">
    <citation type="journal article" date="2023" name="G3 (Bethesda)">
        <title>A high-quality reference genome for the fission yeast Schizosaccharomyces osmophilus.</title>
        <authorList>
            <person name="Jia G.S."/>
            <person name="Zhang W.C."/>
            <person name="Liang Y."/>
            <person name="Liu X.H."/>
            <person name="Rhind N."/>
            <person name="Pidoux A."/>
            <person name="Brysch-Herzberg M."/>
            <person name="Du L.L."/>
        </authorList>
    </citation>
    <scope>NUCLEOTIDE SEQUENCE [LARGE SCALE GENOMIC DNA]</scope>
    <source>
        <strain evidence="1 2">CBS 15793</strain>
    </source>
</reference>
<dbReference type="PANTHER" id="PTHR28064:SF1">
    <property type="entry name" value="INNER KINETOCHORE SUBUNIT NKP2"/>
    <property type="match status" value="1"/>
</dbReference>
<dbReference type="Pfam" id="PF09447">
    <property type="entry name" value="Cnl2_NKP2"/>
    <property type="match status" value="1"/>
</dbReference>
<dbReference type="RefSeq" id="XP_056035575.1">
    <property type="nucleotide sequence ID" value="XM_056180795.1"/>
</dbReference>
<dbReference type="KEGG" id="som:SOMG_02002"/>
<proteinExistence type="predicted"/>
<dbReference type="EMBL" id="CP115611">
    <property type="protein sequence ID" value="WBW71332.1"/>
    <property type="molecule type" value="Genomic_DNA"/>
</dbReference>
<dbReference type="GeneID" id="80875484"/>
<dbReference type="InterPro" id="IPR018565">
    <property type="entry name" value="Nkp2/Cnl2"/>
</dbReference>
<gene>
    <name evidence="1" type="primary">cnl2</name>
    <name evidence="1" type="ORF">SOMG_02002</name>
</gene>
<name>A0AAE9W7H3_9SCHI</name>
<evidence type="ECO:0000313" key="2">
    <source>
        <dbReference type="Proteomes" id="UP001212411"/>
    </source>
</evidence>
<organism evidence="1 2">
    <name type="scientific">Schizosaccharomyces osmophilus</name>
    <dbReference type="NCBI Taxonomy" id="2545709"/>
    <lineage>
        <taxon>Eukaryota</taxon>
        <taxon>Fungi</taxon>
        <taxon>Dikarya</taxon>
        <taxon>Ascomycota</taxon>
        <taxon>Taphrinomycotina</taxon>
        <taxon>Schizosaccharomycetes</taxon>
        <taxon>Schizosaccharomycetales</taxon>
        <taxon>Schizosaccharomycetaceae</taxon>
        <taxon>Schizosaccharomyces</taxon>
    </lineage>
</organism>
<dbReference type="GO" id="GO:0007059">
    <property type="term" value="P:chromosome segregation"/>
    <property type="evidence" value="ECO:0007669"/>
    <property type="project" value="TreeGrafter"/>
</dbReference>
<dbReference type="AlphaFoldDB" id="A0AAE9W7H3"/>
<keyword evidence="2" id="KW-1185">Reference proteome</keyword>
<accession>A0AAE9W7H3</accession>
<dbReference type="Proteomes" id="UP001212411">
    <property type="component" value="Chromosome 1"/>
</dbReference>
<dbReference type="GO" id="GO:0031511">
    <property type="term" value="C:Mis6-Sim4 complex"/>
    <property type="evidence" value="ECO:0007669"/>
    <property type="project" value="TreeGrafter"/>
</dbReference>